<name>G8H2P3_9BASI</name>
<protein>
    <submittedName>
        <fullName evidence="1">Homeodomain transcription factor HD2</fullName>
    </submittedName>
</protein>
<reference evidence="1" key="1">
    <citation type="journal article" date="2011" name="BMC Evol. Biol.">
        <title>Evidence for maintenance of sex determinants but not of sexual stages in red yeasts, a group of early diverged basidiomycetes.</title>
        <authorList>
            <person name="Coelho M.A."/>
            <person name="Goncalves P."/>
            <person name="Sampaio J.P."/>
        </authorList>
    </citation>
    <scope>NUCLEOTIDE SEQUENCE</scope>
    <source>
        <strain evidence="1">VKM Y-1629</strain>
    </source>
</reference>
<organism evidence="1">
    <name type="scientific">Rhodotorula babjevae</name>
    <dbReference type="NCBI Taxonomy" id="86837"/>
    <lineage>
        <taxon>Eukaryota</taxon>
        <taxon>Fungi</taxon>
        <taxon>Dikarya</taxon>
        <taxon>Basidiomycota</taxon>
        <taxon>Pucciniomycotina</taxon>
        <taxon>Microbotryomycetes</taxon>
        <taxon>Sporidiobolales</taxon>
        <taxon>Sporidiobolaceae</taxon>
        <taxon>Rhodotorula</taxon>
    </lineage>
</organism>
<proteinExistence type="predicted"/>
<sequence length="137" mass="14801">MAAAAHAQLVTSADAFLSLPTFCSMSTSPAPRAQPIASQPWSPEPVAGLGADLEQLGCSYDTGKALGLIYRDACAVLAARFEATLRTRSAELCGTFLPGEECKYTSWEQQLRGAFSRRYAEAAYDMRRCILDEVRSA</sequence>
<dbReference type="EMBL" id="JN246618">
    <property type="protein sequence ID" value="AER30251.1"/>
    <property type="molecule type" value="Genomic_DNA"/>
</dbReference>
<evidence type="ECO:0000313" key="1">
    <source>
        <dbReference type="EMBL" id="AER30251.1"/>
    </source>
</evidence>
<dbReference type="AlphaFoldDB" id="G8H2P3"/>
<feature type="non-terminal residue" evidence="1">
    <location>
        <position position="137"/>
    </location>
</feature>
<gene>
    <name evidence="1" type="primary">HD2</name>
</gene>
<accession>G8H2P3</accession>
<keyword evidence="1" id="KW-0371">Homeobox</keyword>
<dbReference type="GO" id="GO:0003677">
    <property type="term" value="F:DNA binding"/>
    <property type="evidence" value="ECO:0007669"/>
    <property type="project" value="UniProtKB-KW"/>
</dbReference>
<keyword evidence="1" id="KW-0238">DNA-binding</keyword>